<proteinExistence type="predicted"/>
<feature type="compositionally biased region" description="Basic and acidic residues" evidence="1">
    <location>
        <begin position="168"/>
        <end position="186"/>
    </location>
</feature>
<accession>A0ABR1K9S7</accession>
<reference evidence="2 3" key="1">
    <citation type="submission" date="2024-04" db="EMBL/GenBank/DDBJ databases">
        <title>Phyllosticta paracitricarpa is synonymous to the EU quarantine fungus P. citricarpa based on phylogenomic analyses.</title>
        <authorList>
            <consortium name="Lawrence Berkeley National Laboratory"/>
            <person name="Van Ingen-Buijs V.A."/>
            <person name="Van Westerhoven A.C."/>
            <person name="Haridas S."/>
            <person name="Skiadas P."/>
            <person name="Martin F."/>
            <person name="Groenewald J.Z."/>
            <person name="Crous P.W."/>
            <person name="Seidl M.F."/>
        </authorList>
    </citation>
    <scope>NUCLEOTIDE SEQUENCE [LARGE SCALE GENOMIC DNA]</scope>
    <source>
        <strain evidence="2 3">CBS 123371</strain>
    </source>
</reference>
<dbReference type="PANTHER" id="PTHR40644">
    <property type="entry name" value="UPF0653 PROTEIN C607.02C"/>
    <property type="match status" value="1"/>
</dbReference>
<sequence length="308" mass="34519">MPHKHKRKGPVEDAAYDLAPSARAKPLSVRESNTLSDNFASTTKKRNDKRRSKRVQGYGTDDTPKAFARLMKLSQTGKGFKGLDNGDAPRGKKRKLNSSQPAAEQSEPPAKNSEEVPKIMPGEKMSDFVARVDRELPVAGLARKGKSIEGYKGAQTRLEKKIQKKITKWREEEEQLRDAEEERRELAEEEDDELNAMFDDKTEPLAAQGAGKKSKRKRRLGEVGDEDDPWAVLKSKREAPKGLNDVAQAPPTFTAIPKEKFKVKNGAKVQVENIPNAAGSLRRREELGETRKSIIENYRAMMDAKRKG</sequence>
<feature type="compositionally biased region" description="Polar residues" evidence="1">
    <location>
        <begin position="30"/>
        <end position="42"/>
    </location>
</feature>
<evidence type="ECO:0000313" key="3">
    <source>
        <dbReference type="Proteomes" id="UP001363622"/>
    </source>
</evidence>
<evidence type="ECO:0000256" key="1">
    <source>
        <dbReference type="SAM" id="MobiDB-lite"/>
    </source>
</evidence>
<feature type="region of interest" description="Disordered" evidence="1">
    <location>
        <begin position="1"/>
        <end position="122"/>
    </location>
</feature>
<keyword evidence="3" id="KW-1185">Reference proteome</keyword>
<gene>
    <name evidence="2" type="ORF">IWZ03DRAFT_396796</name>
</gene>
<dbReference type="PANTHER" id="PTHR40644:SF1">
    <property type="entry name" value="UPF0653 PROTEIN C607.02C"/>
    <property type="match status" value="1"/>
</dbReference>
<dbReference type="Proteomes" id="UP001363622">
    <property type="component" value="Unassembled WGS sequence"/>
</dbReference>
<comment type="caution">
    <text evidence="2">The sequence shown here is derived from an EMBL/GenBank/DDBJ whole genome shotgun (WGS) entry which is preliminary data.</text>
</comment>
<evidence type="ECO:0000313" key="2">
    <source>
        <dbReference type="EMBL" id="KAK7510549.1"/>
    </source>
</evidence>
<organism evidence="2 3">
    <name type="scientific">Phyllosticta citriasiana</name>
    <dbReference type="NCBI Taxonomy" id="595635"/>
    <lineage>
        <taxon>Eukaryota</taxon>
        <taxon>Fungi</taxon>
        <taxon>Dikarya</taxon>
        <taxon>Ascomycota</taxon>
        <taxon>Pezizomycotina</taxon>
        <taxon>Dothideomycetes</taxon>
        <taxon>Dothideomycetes incertae sedis</taxon>
        <taxon>Botryosphaeriales</taxon>
        <taxon>Phyllostictaceae</taxon>
        <taxon>Phyllosticta</taxon>
    </lineage>
</organism>
<name>A0ABR1K9S7_9PEZI</name>
<feature type="compositionally biased region" description="Basic residues" evidence="1">
    <location>
        <begin position="43"/>
        <end position="54"/>
    </location>
</feature>
<dbReference type="EMBL" id="JBBPHU010000014">
    <property type="protein sequence ID" value="KAK7510549.1"/>
    <property type="molecule type" value="Genomic_DNA"/>
</dbReference>
<feature type="region of interest" description="Disordered" evidence="1">
    <location>
        <begin position="168"/>
        <end position="251"/>
    </location>
</feature>
<protein>
    <submittedName>
        <fullName evidence="2">Uncharacterized protein</fullName>
    </submittedName>
</protein>